<evidence type="ECO:0000313" key="1">
    <source>
        <dbReference type="Proteomes" id="UP000887577"/>
    </source>
</evidence>
<dbReference type="WBParaSite" id="PSU_v2.g3772.t1">
    <property type="protein sequence ID" value="PSU_v2.g3772.t1"/>
    <property type="gene ID" value="PSU_v2.g3772"/>
</dbReference>
<dbReference type="AlphaFoldDB" id="A0A914YVU4"/>
<proteinExistence type="predicted"/>
<name>A0A914YVU4_9BILA</name>
<evidence type="ECO:0000313" key="2">
    <source>
        <dbReference type="WBParaSite" id="PSU_v2.g3772.t1"/>
    </source>
</evidence>
<keyword evidence="1" id="KW-1185">Reference proteome</keyword>
<dbReference type="Proteomes" id="UP000887577">
    <property type="component" value="Unplaced"/>
</dbReference>
<reference evidence="2" key="1">
    <citation type="submission" date="2022-11" db="UniProtKB">
        <authorList>
            <consortium name="WormBaseParasite"/>
        </authorList>
    </citation>
    <scope>IDENTIFICATION</scope>
</reference>
<protein>
    <submittedName>
        <fullName evidence="2">Uncharacterized protein</fullName>
    </submittedName>
</protein>
<accession>A0A914YVU4</accession>
<sequence>MDEFETLHQLSYLCGKAKCEDLESEVNLDILWEKINTENKAKKLCQNFGDIKNVFTDSDCPFSTRIDVQYYFYKKHQESQITEELCVDRFGRKYPPPEGLGGKCVVFQHEFEKDGKQITEFFMPIEQRDMVQRILQYPYTHEIRKNATTLNRLLPKTDVQIRLQETNCTTLHYYGGMFFHCIYNPDQSHLFLAKETDYFNCPKNEHLSLTSEIGLPVGMVYSIQKIDSDRYEFSNVSFVMFQ</sequence>
<organism evidence="1 2">
    <name type="scientific">Panagrolaimus superbus</name>
    <dbReference type="NCBI Taxonomy" id="310955"/>
    <lineage>
        <taxon>Eukaryota</taxon>
        <taxon>Metazoa</taxon>
        <taxon>Ecdysozoa</taxon>
        <taxon>Nematoda</taxon>
        <taxon>Chromadorea</taxon>
        <taxon>Rhabditida</taxon>
        <taxon>Tylenchina</taxon>
        <taxon>Panagrolaimomorpha</taxon>
        <taxon>Panagrolaimoidea</taxon>
        <taxon>Panagrolaimidae</taxon>
        <taxon>Panagrolaimus</taxon>
    </lineage>
</organism>